<protein>
    <submittedName>
        <fullName evidence="12">Beta-grasp domain-containing protein</fullName>
    </submittedName>
</protein>
<dbReference type="PATRIC" id="fig|162209.4.peg.1685"/>
<evidence type="ECO:0000256" key="8">
    <source>
        <dbReference type="ARBA" id="ARBA00022884"/>
    </source>
</evidence>
<reference evidence="12 13" key="2">
    <citation type="journal article" date="2016" name="Genome Announc.">
        <title>Complete Genome Sequences of Two Interactive Moderate Thermophiles, Paenibacillus napthalenovorans 32O-Y and Paenibacillus sp. 32O-W.</title>
        <authorList>
            <person name="Butler R.R.III."/>
            <person name="Wang J."/>
            <person name="Stark B.C."/>
            <person name="Pombert J.F."/>
        </authorList>
    </citation>
    <scope>NUCLEOTIDE SEQUENCE [LARGE SCALE GENOMIC DNA]</scope>
    <source>
        <strain evidence="12 13">32O-Y</strain>
    </source>
</reference>
<evidence type="ECO:0000313" key="12">
    <source>
        <dbReference type="EMBL" id="ALS21968.1"/>
    </source>
</evidence>
<dbReference type="GO" id="GO:0004812">
    <property type="term" value="F:aminoacyl-tRNA ligase activity"/>
    <property type="evidence" value="ECO:0007669"/>
    <property type="project" value="UniProtKB-KW"/>
</dbReference>
<sequence length="60" mass="6655">MAIKVTLPDGAIREYERGTTIEQVAESISARLKKEAVAGKINGKLVDVNLRLKRMGNHYT</sequence>
<keyword evidence="13" id="KW-1185">Reference proteome</keyword>
<dbReference type="EMBL" id="CP013652">
    <property type="protein sequence ID" value="ALS21968.1"/>
    <property type="molecule type" value="Genomic_DNA"/>
</dbReference>
<evidence type="ECO:0000256" key="10">
    <source>
        <dbReference type="ARBA" id="ARBA00023146"/>
    </source>
</evidence>
<evidence type="ECO:0000256" key="3">
    <source>
        <dbReference type="ARBA" id="ARBA00022598"/>
    </source>
</evidence>
<dbReference type="CDD" id="cd01667">
    <property type="entry name" value="TGS_ThrRS"/>
    <property type="match status" value="1"/>
</dbReference>
<evidence type="ECO:0000259" key="11">
    <source>
        <dbReference type="PROSITE" id="PS51880"/>
    </source>
</evidence>
<keyword evidence="2" id="KW-0820">tRNA-binding</keyword>
<organism evidence="12 13">
    <name type="scientific">Paenibacillus naphthalenovorans</name>
    <dbReference type="NCBI Taxonomy" id="162209"/>
    <lineage>
        <taxon>Bacteria</taxon>
        <taxon>Bacillati</taxon>
        <taxon>Bacillota</taxon>
        <taxon>Bacilli</taxon>
        <taxon>Bacillales</taxon>
        <taxon>Paenibacillaceae</taxon>
        <taxon>Paenibacillus</taxon>
    </lineage>
</organism>
<dbReference type="KEGG" id="pnp:IJ22_15920"/>
<feature type="domain" description="TGS" evidence="11">
    <location>
        <begin position="1"/>
        <end position="60"/>
    </location>
</feature>
<dbReference type="PROSITE" id="PS51880">
    <property type="entry name" value="TGS"/>
    <property type="match status" value="1"/>
</dbReference>
<dbReference type="STRING" id="162209.IJ22_15920"/>
<keyword evidence="10" id="KW-0030">Aminoacyl-tRNA synthetase</keyword>
<evidence type="ECO:0000256" key="5">
    <source>
        <dbReference type="ARBA" id="ARBA00022741"/>
    </source>
</evidence>
<dbReference type="InterPro" id="IPR012676">
    <property type="entry name" value="TGS-like"/>
</dbReference>
<keyword evidence="1" id="KW-0963">Cytoplasm</keyword>
<dbReference type="InterPro" id="IPR012675">
    <property type="entry name" value="Beta-grasp_dom_sf"/>
</dbReference>
<dbReference type="FunFam" id="3.10.20.30:FF:000005">
    <property type="entry name" value="Threonine--tRNA ligase"/>
    <property type="match status" value="1"/>
</dbReference>
<reference evidence="13" key="1">
    <citation type="submission" date="2015-12" db="EMBL/GenBank/DDBJ databases">
        <title>Complete genome sequences of two moderately thermophilic Paenibacillus species.</title>
        <authorList>
            <person name="Butler R.III."/>
            <person name="Wang J."/>
            <person name="Stark B.C."/>
            <person name="Pombert J.-F."/>
        </authorList>
    </citation>
    <scope>NUCLEOTIDE SEQUENCE [LARGE SCALE GENOMIC DNA]</scope>
    <source>
        <strain evidence="13">32O-Y</strain>
    </source>
</reference>
<keyword evidence="7" id="KW-0067">ATP-binding</keyword>
<dbReference type="Pfam" id="PF02824">
    <property type="entry name" value="TGS"/>
    <property type="match status" value="1"/>
</dbReference>
<dbReference type="AlphaFoldDB" id="A0A0U2M3K8"/>
<dbReference type="SUPFAM" id="SSF81271">
    <property type="entry name" value="TGS-like"/>
    <property type="match status" value="1"/>
</dbReference>
<proteinExistence type="predicted"/>
<name>A0A0U2M3K8_9BACL</name>
<keyword evidence="6" id="KW-0862">Zinc</keyword>
<evidence type="ECO:0000256" key="4">
    <source>
        <dbReference type="ARBA" id="ARBA00022723"/>
    </source>
</evidence>
<dbReference type="Proteomes" id="UP000061660">
    <property type="component" value="Chromosome"/>
</dbReference>
<evidence type="ECO:0000256" key="6">
    <source>
        <dbReference type="ARBA" id="ARBA00022833"/>
    </source>
</evidence>
<dbReference type="GO" id="GO:0006412">
    <property type="term" value="P:translation"/>
    <property type="evidence" value="ECO:0007669"/>
    <property type="project" value="UniProtKB-KW"/>
</dbReference>
<keyword evidence="8" id="KW-0694">RNA-binding</keyword>
<dbReference type="InterPro" id="IPR004095">
    <property type="entry name" value="TGS"/>
</dbReference>
<dbReference type="GO" id="GO:0046872">
    <property type="term" value="F:metal ion binding"/>
    <property type="evidence" value="ECO:0007669"/>
    <property type="project" value="UniProtKB-KW"/>
</dbReference>
<dbReference type="GO" id="GO:0000049">
    <property type="term" value="F:tRNA binding"/>
    <property type="evidence" value="ECO:0007669"/>
    <property type="project" value="UniProtKB-KW"/>
</dbReference>
<keyword evidence="5" id="KW-0547">Nucleotide-binding</keyword>
<keyword evidence="9" id="KW-0648">Protein biosynthesis</keyword>
<evidence type="ECO:0000256" key="2">
    <source>
        <dbReference type="ARBA" id="ARBA00022555"/>
    </source>
</evidence>
<keyword evidence="4" id="KW-0479">Metal-binding</keyword>
<evidence type="ECO:0000256" key="9">
    <source>
        <dbReference type="ARBA" id="ARBA00022917"/>
    </source>
</evidence>
<gene>
    <name evidence="12" type="ORF">IJ22_15920</name>
</gene>
<dbReference type="GO" id="GO:0005524">
    <property type="term" value="F:ATP binding"/>
    <property type="evidence" value="ECO:0007669"/>
    <property type="project" value="UniProtKB-KW"/>
</dbReference>
<accession>A0A0U2M3K8</accession>
<dbReference type="Gene3D" id="3.10.20.30">
    <property type="match status" value="1"/>
</dbReference>
<evidence type="ECO:0000313" key="13">
    <source>
        <dbReference type="Proteomes" id="UP000061660"/>
    </source>
</evidence>
<keyword evidence="3" id="KW-0436">Ligase</keyword>
<evidence type="ECO:0000256" key="1">
    <source>
        <dbReference type="ARBA" id="ARBA00022490"/>
    </source>
</evidence>
<evidence type="ECO:0000256" key="7">
    <source>
        <dbReference type="ARBA" id="ARBA00022840"/>
    </source>
</evidence>